<sequence>MAPKLGDIRFDGFSNAQLADQVNKLKQGPGNEAVQSAIDTLHSVAQDLDATNQILTTQMAKIGIDWHSVAGQGGQQQLASTVNYGDQSQYHIDTANSGLATQSDSYAVAKTAPAPSTDTDKTTMDNVAGFFGYQTDHAKEVEQAQADRDQAIAQLNAYQSNSQDAIASTTPMSAPPNIGLVAQPVQGASINSVGGYGGTASGYAGPGGGGYGGYSATGVPGGGGYAPPGGVPGGGVPGPGGVTGVGPGTGRLPGALPPAAAAASGLLAEEVGLGAALAGGAGAVAAGARSGNPNAMVRGGGTNAAPGEKGNTPSKASATAGAIDEEEAARARTAERIGPQGRAGSSMMQPGAAGGKGKKEEDSEHDRKYTVEEDLFGDHRLVAPTVLGEDPDA</sequence>
<evidence type="ECO:0000313" key="3">
    <source>
        <dbReference type="Proteomes" id="UP000585638"/>
    </source>
</evidence>
<dbReference type="EMBL" id="JACHIR010000001">
    <property type="protein sequence ID" value="MBB5892888.1"/>
    <property type="molecule type" value="Genomic_DNA"/>
</dbReference>
<evidence type="ECO:0008006" key="4">
    <source>
        <dbReference type="Google" id="ProtNLM"/>
    </source>
</evidence>
<name>A0A7W9KHV1_9PSEU</name>
<comment type="caution">
    <text evidence="2">The sequence shown here is derived from an EMBL/GenBank/DDBJ whole genome shotgun (WGS) entry which is preliminary data.</text>
</comment>
<evidence type="ECO:0000256" key="1">
    <source>
        <dbReference type="SAM" id="MobiDB-lite"/>
    </source>
</evidence>
<protein>
    <recommendedName>
        <fullName evidence="4">PPE family protein</fullName>
    </recommendedName>
</protein>
<organism evidence="2 3">
    <name type="scientific">Kutzneria kofuensis</name>
    <dbReference type="NCBI Taxonomy" id="103725"/>
    <lineage>
        <taxon>Bacteria</taxon>
        <taxon>Bacillati</taxon>
        <taxon>Actinomycetota</taxon>
        <taxon>Actinomycetes</taxon>
        <taxon>Pseudonocardiales</taxon>
        <taxon>Pseudonocardiaceae</taxon>
        <taxon>Kutzneria</taxon>
    </lineage>
</organism>
<feature type="region of interest" description="Disordered" evidence="1">
    <location>
        <begin position="295"/>
        <end position="393"/>
    </location>
</feature>
<gene>
    <name evidence="2" type="ORF">BJ998_004084</name>
</gene>
<dbReference type="InterPro" id="IPR038332">
    <property type="entry name" value="PPE_sf"/>
</dbReference>
<proteinExistence type="predicted"/>
<reference evidence="2 3" key="1">
    <citation type="submission" date="2020-08" db="EMBL/GenBank/DDBJ databases">
        <title>Sequencing the genomes of 1000 actinobacteria strains.</title>
        <authorList>
            <person name="Klenk H.-P."/>
        </authorList>
    </citation>
    <scope>NUCLEOTIDE SEQUENCE [LARGE SCALE GENOMIC DNA]</scope>
    <source>
        <strain evidence="2 3">DSM 43851</strain>
    </source>
</reference>
<keyword evidence="3" id="KW-1185">Reference proteome</keyword>
<dbReference type="RefSeq" id="WP_184863902.1">
    <property type="nucleotide sequence ID" value="NZ_BAAAWY010000001.1"/>
</dbReference>
<evidence type="ECO:0000313" key="2">
    <source>
        <dbReference type="EMBL" id="MBB5892888.1"/>
    </source>
</evidence>
<accession>A0A7W9KHV1</accession>
<feature type="compositionally biased region" description="Basic and acidic residues" evidence="1">
    <location>
        <begin position="357"/>
        <end position="381"/>
    </location>
</feature>
<dbReference type="Proteomes" id="UP000585638">
    <property type="component" value="Unassembled WGS sequence"/>
</dbReference>
<dbReference type="Gene3D" id="1.20.1260.20">
    <property type="entry name" value="PPE superfamily"/>
    <property type="match status" value="1"/>
</dbReference>
<dbReference type="AlphaFoldDB" id="A0A7W9KHV1"/>